<gene>
    <name evidence="14" type="ORF">NBRC111894_2403</name>
</gene>
<comment type="pathway">
    <text evidence="9">Carotenoid biosynthesis; staphyloxanthin biosynthesis; staphyloxanthin from farnesyl diphosphate: step 5/5.</text>
</comment>
<feature type="transmembrane region" description="Helical" evidence="13">
    <location>
        <begin position="100"/>
        <end position="116"/>
    </location>
</feature>
<sequence length="172" mass="20544">MRLLLLINNLFIFMILSVMNTLISIKLPLSIFHIDGWLFRTRRWEKDGAFYQHWFGVRRWKSLLPELSDFLSFLFSKKQMEHSGSGYLYRFAQETCRAELVHWCIIISMLLYMQWAHTGTSALMFFIAVLCNLPYIIIQRYNRPRILNILVNKRNGLSENSIKELELLHKDI</sequence>
<evidence type="ECO:0000313" key="14">
    <source>
        <dbReference type="EMBL" id="GAY76849.1"/>
    </source>
</evidence>
<evidence type="ECO:0000256" key="11">
    <source>
        <dbReference type="ARBA" id="ARBA00023667"/>
    </source>
</evidence>
<keyword evidence="8 14" id="KW-0012">Acyltransferase</keyword>
<dbReference type="GO" id="GO:0005886">
    <property type="term" value="C:plasma membrane"/>
    <property type="evidence" value="ECO:0007669"/>
    <property type="project" value="UniProtKB-SubCell"/>
</dbReference>
<dbReference type="EMBL" id="BEXB01000018">
    <property type="protein sequence ID" value="GAY76849.1"/>
    <property type="molecule type" value="Genomic_DNA"/>
</dbReference>
<dbReference type="RefSeq" id="WP_262392812.1">
    <property type="nucleotide sequence ID" value="NZ_BEXB01000018.1"/>
</dbReference>
<organism evidence="14 15">
    <name type="scientific">Sporolactobacillus inulinus</name>
    <dbReference type="NCBI Taxonomy" id="2078"/>
    <lineage>
        <taxon>Bacteria</taxon>
        <taxon>Bacillati</taxon>
        <taxon>Bacillota</taxon>
        <taxon>Bacilli</taxon>
        <taxon>Bacillales</taxon>
        <taxon>Sporolactobacillaceae</taxon>
        <taxon>Sporolactobacillus</taxon>
    </lineage>
</organism>
<evidence type="ECO:0000256" key="8">
    <source>
        <dbReference type="ARBA" id="ARBA00023315"/>
    </source>
</evidence>
<dbReference type="UniPathway" id="UPA00029">
    <property type="reaction ID" value="UER00560"/>
</dbReference>
<protein>
    <recommendedName>
        <fullName evidence="11">Glycosyl-4,4'-diaponeurosporenoate acyltransferase</fullName>
    </recommendedName>
</protein>
<feature type="transmembrane region" description="Helical" evidence="13">
    <location>
        <begin position="122"/>
        <end position="138"/>
    </location>
</feature>
<keyword evidence="5" id="KW-0732">Signal</keyword>
<name>A0A4Y1ZCU3_9BACL</name>
<dbReference type="GO" id="GO:0016746">
    <property type="term" value="F:acyltransferase activity"/>
    <property type="evidence" value="ECO:0007669"/>
    <property type="project" value="UniProtKB-KW"/>
</dbReference>
<evidence type="ECO:0000256" key="9">
    <source>
        <dbReference type="ARBA" id="ARBA00023588"/>
    </source>
</evidence>
<proteinExistence type="inferred from homology"/>
<keyword evidence="2" id="KW-1003">Cell membrane</keyword>
<evidence type="ECO:0000313" key="15">
    <source>
        <dbReference type="Proteomes" id="UP000319716"/>
    </source>
</evidence>
<comment type="subcellular location">
    <subcellularLocation>
        <location evidence="1">Cell membrane</location>
        <topology evidence="1">Single-pass membrane protein</topology>
    </subcellularLocation>
</comment>
<comment type="caution">
    <text evidence="14">The sequence shown here is derived from an EMBL/GenBank/DDBJ whole genome shotgun (WGS) entry which is preliminary data.</text>
</comment>
<dbReference type="Pfam" id="PF18927">
    <property type="entry name" value="CrtO"/>
    <property type="match status" value="1"/>
</dbReference>
<comment type="similarity">
    <text evidence="10">Belongs to the acyltransferase CrtO family.</text>
</comment>
<evidence type="ECO:0000256" key="3">
    <source>
        <dbReference type="ARBA" id="ARBA00022679"/>
    </source>
</evidence>
<evidence type="ECO:0000256" key="13">
    <source>
        <dbReference type="SAM" id="Phobius"/>
    </source>
</evidence>
<evidence type="ECO:0000256" key="4">
    <source>
        <dbReference type="ARBA" id="ARBA00022692"/>
    </source>
</evidence>
<evidence type="ECO:0000256" key="12">
    <source>
        <dbReference type="ARBA" id="ARBA00025324"/>
    </source>
</evidence>
<accession>A0A4Y1ZCU3</accession>
<evidence type="ECO:0000256" key="10">
    <source>
        <dbReference type="ARBA" id="ARBA00023603"/>
    </source>
</evidence>
<feature type="transmembrane region" description="Helical" evidence="13">
    <location>
        <begin position="6"/>
        <end position="25"/>
    </location>
</feature>
<evidence type="ECO:0000256" key="7">
    <source>
        <dbReference type="ARBA" id="ARBA00023136"/>
    </source>
</evidence>
<comment type="function">
    <text evidence="12">Catalyzes the acylation of glycosyl-4,4'-diaponeurosporenoate, i.e. the esterification of glucose at the C6'' position with the carboxyl group of the C(15) fatty acid 12-methyltetradecanoic acid, to yield staphyloxanthin. This is the last step in the biosynthesis of this orange pigment, present in most staphylococci strains.</text>
</comment>
<evidence type="ECO:0000256" key="6">
    <source>
        <dbReference type="ARBA" id="ARBA00022989"/>
    </source>
</evidence>
<keyword evidence="7 13" id="KW-0472">Membrane</keyword>
<reference evidence="14 15" key="1">
    <citation type="submission" date="2017-11" db="EMBL/GenBank/DDBJ databases">
        <title>Draft Genome Sequence of Sporolactobacillus inulinus NBRC 111894 Isolated from Koso, a Japanese Sugar-Vegetable Fermented Beverage.</title>
        <authorList>
            <person name="Chiou T.Y."/>
            <person name="Oshima K."/>
            <person name="Suda W."/>
            <person name="Hattori M."/>
            <person name="Takahashi T."/>
        </authorList>
    </citation>
    <scope>NUCLEOTIDE SEQUENCE [LARGE SCALE GENOMIC DNA]</scope>
    <source>
        <strain evidence="14 15">NBRC111894</strain>
    </source>
</reference>
<evidence type="ECO:0000256" key="5">
    <source>
        <dbReference type="ARBA" id="ARBA00022729"/>
    </source>
</evidence>
<keyword evidence="3 14" id="KW-0808">Transferase</keyword>
<evidence type="ECO:0000256" key="2">
    <source>
        <dbReference type="ARBA" id="ARBA00022475"/>
    </source>
</evidence>
<keyword evidence="4 13" id="KW-0812">Transmembrane</keyword>
<keyword evidence="6 13" id="KW-1133">Transmembrane helix</keyword>
<dbReference type="AlphaFoldDB" id="A0A4Y1ZCU3"/>
<dbReference type="Proteomes" id="UP000319716">
    <property type="component" value="Unassembled WGS sequence"/>
</dbReference>
<dbReference type="InterPro" id="IPR044021">
    <property type="entry name" value="CrtO"/>
</dbReference>
<evidence type="ECO:0000256" key="1">
    <source>
        <dbReference type="ARBA" id="ARBA00004162"/>
    </source>
</evidence>